<evidence type="ECO:0000256" key="1">
    <source>
        <dbReference type="SAM" id="MobiDB-lite"/>
    </source>
</evidence>
<comment type="caution">
    <text evidence="2">The sequence shown here is derived from an EMBL/GenBank/DDBJ whole genome shotgun (WGS) entry which is preliminary data.</text>
</comment>
<feature type="compositionally biased region" description="Polar residues" evidence="1">
    <location>
        <begin position="495"/>
        <end position="521"/>
    </location>
</feature>
<dbReference type="AlphaFoldDB" id="A0AA38TCV2"/>
<organism evidence="2 3">
    <name type="scientific">Centaurea solstitialis</name>
    <name type="common">yellow star-thistle</name>
    <dbReference type="NCBI Taxonomy" id="347529"/>
    <lineage>
        <taxon>Eukaryota</taxon>
        <taxon>Viridiplantae</taxon>
        <taxon>Streptophyta</taxon>
        <taxon>Embryophyta</taxon>
        <taxon>Tracheophyta</taxon>
        <taxon>Spermatophyta</taxon>
        <taxon>Magnoliopsida</taxon>
        <taxon>eudicotyledons</taxon>
        <taxon>Gunneridae</taxon>
        <taxon>Pentapetalae</taxon>
        <taxon>asterids</taxon>
        <taxon>campanulids</taxon>
        <taxon>Asterales</taxon>
        <taxon>Asteraceae</taxon>
        <taxon>Carduoideae</taxon>
        <taxon>Cardueae</taxon>
        <taxon>Centaureinae</taxon>
        <taxon>Centaurea</taxon>
    </lineage>
</organism>
<name>A0AA38TCV2_9ASTR</name>
<reference evidence="2" key="1">
    <citation type="submission" date="2023-03" db="EMBL/GenBank/DDBJ databases">
        <title>Chromosome-scale reference genome and RAD-based genetic map of yellow starthistle (Centaurea solstitialis) reveal putative structural variation and QTLs associated with invader traits.</title>
        <authorList>
            <person name="Reatini B."/>
            <person name="Cang F.A."/>
            <person name="Jiang Q."/>
            <person name="Mckibben M.T.W."/>
            <person name="Barker M.S."/>
            <person name="Rieseberg L.H."/>
            <person name="Dlugosch K.M."/>
        </authorList>
    </citation>
    <scope>NUCLEOTIDE SEQUENCE</scope>
    <source>
        <strain evidence="2">CAN-66</strain>
        <tissue evidence="2">Leaf</tissue>
    </source>
</reference>
<gene>
    <name evidence="2" type="ORF">OSB04_013227</name>
</gene>
<proteinExistence type="predicted"/>
<accession>A0AA38TCV2</accession>
<dbReference type="Proteomes" id="UP001172457">
    <property type="component" value="Chromosome 3"/>
</dbReference>
<feature type="region of interest" description="Disordered" evidence="1">
    <location>
        <begin position="141"/>
        <end position="206"/>
    </location>
</feature>
<evidence type="ECO:0000313" key="3">
    <source>
        <dbReference type="Proteomes" id="UP001172457"/>
    </source>
</evidence>
<evidence type="ECO:0000313" key="2">
    <source>
        <dbReference type="EMBL" id="KAJ9558613.1"/>
    </source>
</evidence>
<dbReference type="EMBL" id="JARYMX010000003">
    <property type="protein sequence ID" value="KAJ9558613.1"/>
    <property type="molecule type" value="Genomic_DNA"/>
</dbReference>
<sequence length="581" mass="64923">MDVTWRNSDFNFSSILMFGLRNQLNLKSKTLKSRWVGFGCLESLPELLELDPPVIDPTNGPSSRSKLRIPEHPNETRIGLLLVICIQYVDQFQYHSNLKVISPWDPILLDPVDPPHVVPMAIPPSLLARADQRSSIVRTYIASLPPPGPPEPEAGTQKASPRRESEGIECGHSPGGGDQRLEDEVSGGLEGGSLGDDSDRQGACTSRGESSSLISMLALDVDYDVGPTLNHFESDDCFEQTISTLDYLCVLDVLLSDLDHIHGVLCLLRNSSNLKFLRVSHNDLDDVDYDVGPTLNHFESDDCLEQTFGQLENDLDDVDYDVGPTLNHFESDDCLEQTFGQLENGSIPELVLIEILLAKVFVIFVKDLDDVDYDVGPTLNHFESDDCLEQTFGQLEKFLSFPLRISTFDYLCVFDVLLSDLDHLHGVLCLLRNSPNLKFLRVSHNDLDDVYYDVGPTLNHFESDDCLEQTFGQLEKVEINFESEGSHRPPFAKQLTPQSRDTPVSSSYEDSNRQPQRSGTFAATRMARDIDTGYPISEPKTAVSGPVPKYKEPVQPEACDFTFKSKDSTNYKSRKPRTNSI</sequence>
<keyword evidence="3" id="KW-1185">Reference proteome</keyword>
<protein>
    <submittedName>
        <fullName evidence="2">Uncharacterized protein</fullName>
    </submittedName>
</protein>
<feature type="region of interest" description="Disordered" evidence="1">
    <location>
        <begin position="483"/>
        <end position="553"/>
    </location>
</feature>